<evidence type="ECO:0008006" key="4">
    <source>
        <dbReference type="Google" id="ProtNLM"/>
    </source>
</evidence>
<accession>K9TV58</accession>
<keyword evidence="1" id="KW-1133">Transmembrane helix</keyword>
<dbReference type="eggNOG" id="ENOG5033VI1">
    <property type="taxonomic scope" value="Bacteria"/>
</dbReference>
<organism evidence="2 3">
    <name type="scientific">Chroococcidiopsis thermalis (strain PCC 7203)</name>
    <dbReference type="NCBI Taxonomy" id="251229"/>
    <lineage>
        <taxon>Bacteria</taxon>
        <taxon>Bacillati</taxon>
        <taxon>Cyanobacteriota</taxon>
        <taxon>Cyanophyceae</taxon>
        <taxon>Chroococcidiopsidales</taxon>
        <taxon>Chroococcidiopsidaceae</taxon>
        <taxon>Chroococcidiopsis</taxon>
    </lineage>
</organism>
<dbReference type="RefSeq" id="WP_015153280.1">
    <property type="nucleotide sequence ID" value="NC_019695.1"/>
</dbReference>
<name>K9TV58_CHRTP</name>
<evidence type="ECO:0000313" key="2">
    <source>
        <dbReference type="EMBL" id="AFY86732.1"/>
    </source>
</evidence>
<feature type="transmembrane region" description="Helical" evidence="1">
    <location>
        <begin position="183"/>
        <end position="201"/>
    </location>
</feature>
<keyword evidence="3" id="KW-1185">Reference proteome</keyword>
<dbReference type="EMBL" id="CP003597">
    <property type="protein sequence ID" value="AFY86732.1"/>
    <property type="molecule type" value="Genomic_DNA"/>
</dbReference>
<feature type="transmembrane region" description="Helical" evidence="1">
    <location>
        <begin position="221"/>
        <end position="242"/>
    </location>
</feature>
<feature type="transmembrane region" description="Helical" evidence="1">
    <location>
        <begin position="72"/>
        <end position="94"/>
    </location>
</feature>
<dbReference type="KEGG" id="cthe:Chro_1205"/>
<gene>
    <name evidence="2" type="ORF">Chro_1205</name>
</gene>
<feature type="transmembrane region" description="Helical" evidence="1">
    <location>
        <begin position="341"/>
        <end position="360"/>
    </location>
</feature>
<dbReference type="HOGENOM" id="CLU_632661_0_0_3"/>
<proteinExistence type="predicted"/>
<evidence type="ECO:0000256" key="1">
    <source>
        <dbReference type="SAM" id="Phobius"/>
    </source>
</evidence>
<feature type="transmembrane region" description="Helical" evidence="1">
    <location>
        <begin position="391"/>
        <end position="412"/>
    </location>
</feature>
<reference evidence="2 3" key="1">
    <citation type="submission" date="2012-06" db="EMBL/GenBank/DDBJ databases">
        <title>Finished chromosome of genome of Chroococcidiopsis thermalis PCC 7203.</title>
        <authorList>
            <consortium name="US DOE Joint Genome Institute"/>
            <person name="Gugger M."/>
            <person name="Coursin T."/>
            <person name="Rippka R."/>
            <person name="Tandeau De Marsac N."/>
            <person name="Huntemann M."/>
            <person name="Wei C.-L."/>
            <person name="Han J."/>
            <person name="Detter J.C."/>
            <person name="Han C."/>
            <person name="Tapia R."/>
            <person name="Davenport K."/>
            <person name="Daligault H."/>
            <person name="Erkkila T."/>
            <person name="Gu W."/>
            <person name="Munk A.C.C."/>
            <person name="Teshima H."/>
            <person name="Xu Y."/>
            <person name="Chain P."/>
            <person name="Chen A."/>
            <person name="Krypides N."/>
            <person name="Mavromatis K."/>
            <person name="Markowitz V."/>
            <person name="Szeto E."/>
            <person name="Ivanova N."/>
            <person name="Mikhailova N."/>
            <person name="Ovchinnikova G."/>
            <person name="Pagani I."/>
            <person name="Pati A."/>
            <person name="Goodwin L."/>
            <person name="Peters L."/>
            <person name="Pitluck S."/>
            <person name="Woyke T."/>
            <person name="Kerfeld C."/>
        </authorList>
    </citation>
    <scope>NUCLEOTIDE SEQUENCE [LARGE SCALE GENOMIC DNA]</scope>
    <source>
        <strain evidence="2 3">PCC 7203</strain>
    </source>
</reference>
<keyword evidence="1" id="KW-0472">Membrane</keyword>
<evidence type="ECO:0000313" key="3">
    <source>
        <dbReference type="Proteomes" id="UP000010384"/>
    </source>
</evidence>
<feature type="transmembrane region" description="Helical" evidence="1">
    <location>
        <begin position="153"/>
        <end position="171"/>
    </location>
</feature>
<protein>
    <recommendedName>
        <fullName evidence="4">Oligosaccharide repeat unit polymerase</fullName>
    </recommendedName>
</protein>
<keyword evidence="1" id="KW-0812">Transmembrane</keyword>
<dbReference type="InParanoid" id="K9TV58"/>
<feature type="transmembrane region" description="Helical" evidence="1">
    <location>
        <begin position="115"/>
        <end position="133"/>
    </location>
</feature>
<sequence length="433" mass="48898">MKLLVFITIFISHLFAARPFYLRLRHEEMPSTIHFATISVILYYDLGLGLEALNFPYESNFFLPLFNADEKIILQAFALILFTPWLFELGATLTNKYTNFGIQEPNASLNKERQNLFYFITTSISIALAIFGYRQFAQNPSIWFSRQQIGEALGPFIILLYFPTCFLGFYVRLTNAKTQFGSLYSLGLAITSIFSTFAVGQRNTILVPLLVLTLFRTKINLTRITVFVCVAVVAASALLPIFKWQYSHVDASILDLVGETINGDFSRSPILKTALEMAEPVGTNIMPYPLAGYVYALLYYVPRSIVPFKGWSTAQYFTSELARTPVEDTTWGFGVGAIEEILLNTGLWLLVPGLIVYGMCMGMLDKLSGRIPSLVVSTRLAAIWLCGYDLVSLLVTFGTMAIISFGFHYLFVQQHIHLSENQHERNMSLRKLE</sequence>
<dbReference type="STRING" id="251229.Chro_1205"/>
<dbReference type="AlphaFoldDB" id="K9TV58"/>
<dbReference type="Proteomes" id="UP000010384">
    <property type="component" value="Chromosome"/>
</dbReference>